<dbReference type="EMBL" id="JANIAA010000003">
    <property type="protein sequence ID" value="MCQ8188208.1"/>
    <property type="molecule type" value="Genomic_DNA"/>
</dbReference>
<accession>A0ABT1USX0</accession>
<dbReference type="SUPFAM" id="SSF56529">
    <property type="entry name" value="FAH"/>
    <property type="match status" value="1"/>
</dbReference>
<dbReference type="Gene3D" id="3.90.850.10">
    <property type="entry name" value="Fumarylacetoacetase-like, C-terminal domain"/>
    <property type="match status" value="1"/>
</dbReference>
<dbReference type="InterPro" id="IPR036663">
    <property type="entry name" value="Fumarylacetoacetase_C_sf"/>
</dbReference>
<name>A0ABT1USX0_9ACTN</name>
<dbReference type="Proteomes" id="UP001204746">
    <property type="component" value="Unassembled WGS sequence"/>
</dbReference>
<proteinExistence type="predicted"/>
<comment type="caution">
    <text evidence="1">The sequence shown here is derived from an EMBL/GenBank/DDBJ whole genome shotgun (WGS) entry which is preliminary data.</text>
</comment>
<reference evidence="1 2" key="1">
    <citation type="submission" date="2022-07" db="EMBL/GenBank/DDBJ databases">
        <authorList>
            <person name="Phongsopitanun W."/>
            <person name="Tanasupawat S."/>
        </authorList>
    </citation>
    <scope>NUCLEOTIDE SEQUENCE [LARGE SCALE GENOMIC DNA]</scope>
    <source>
        <strain evidence="1 2">RCU-064</strain>
    </source>
</reference>
<evidence type="ECO:0000313" key="2">
    <source>
        <dbReference type="Proteomes" id="UP001204746"/>
    </source>
</evidence>
<protein>
    <submittedName>
        <fullName evidence="1">Uncharacterized protein</fullName>
    </submittedName>
</protein>
<dbReference type="RefSeq" id="WP_256649372.1">
    <property type="nucleotide sequence ID" value="NZ_JANIAA010000003.1"/>
</dbReference>
<sequence length="102" mass="10322">MESAAVDPALADRLDGLETAYAVQAATHDLAIAAGERAIGDKVGLTARPARESYGADEPAAGYLLASRLLEDGESLAAAGLFAPLAEVEVAFALGEALPVRG</sequence>
<gene>
    <name evidence="1" type="ORF">NP777_08105</name>
</gene>
<dbReference type="PANTHER" id="PTHR30143:SF0">
    <property type="entry name" value="2-KETO-4-PENTENOATE HYDRATASE"/>
    <property type="match status" value="1"/>
</dbReference>
<dbReference type="InterPro" id="IPR050772">
    <property type="entry name" value="Hydratase-Decarb/MhpD_sf"/>
</dbReference>
<keyword evidence="2" id="KW-1185">Reference proteome</keyword>
<organism evidence="1 2">
    <name type="scientific">Streptomyces rugosispiralis</name>
    <dbReference type="NCBI Taxonomy" id="2967341"/>
    <lineage>
        <taxon>Bacteria</taxon>
        <taxon>Bacillati</taxon>
        <taxon>Actinomycetota</taxon>
        <taxon>Actinomycetes</taxon>
        <taxon>Kitasatosporales</taxon>
        <taxon>Streptomycetaceae</taxon>
        <taxon>Streptomyces</taxon>
    </lineage>
</organism>
<dbReference type="PANTHER" id="PTHR30143">
    <property type="entry name" value="ACID HYDRATASE"/>
    <property type="match status" value="1"/>
</dbReference>
<evidence type="ECO:0000313" key="1">
    <source>
        <dbReference type="EMBL" id="MCQ8188208.1"/>
    </source>
</evidence>